<organism evidence="1 2">
    <name type="scientific">Serratia marcescens</name>
    <dbReference type="NCBI Taxonomy" id="615"/>
    <lineage>
        <taxon>Bacteria</taxon>
        <taxon>Pseudomonadati</taxon>
        <taxon>Pseudomonadota</taxon>
        <taxon>Gammaproteobacteria</taxon>
        <taxon>Enterobacterales</taxon>
        <taxon>Yersiniaceae</taxon>
        <taxon>Serratia</taxon>
    </lineage>
</organism>
<protein>
    <submittedName>
        <fullName evidence="1">Uncharacterized protein</fullName>
    </submittedName>
</protein>
<name>A0A379YS61_SERMA</name>
<evidence type="ECO:0000313" key="1">
    <source>
        <dbReference type="EMBL" id="SUI49481.1"/>
    </source>
</evidence>
<dbReference type="Proteomes" id="UP000254765">
    <property type="component" value="Unassembled WGS sequence"/>
</dbReference>
<reference evidence="1 2" key="1">
    <citation type="submission" date="2018-06" db="EMBL/GenBank/DDBJ databases">
        <authorList>
            <consortium name="Pathogen Informatics"/>
            <person name="Doyle S."/>
        </authorList>
    </citation>
    <scope>NUCLEOTIDE SEQUENCE [LARGE SCALE GENOMIC DNA]</scope>
    <source>
        <strain evidence="1 2">NCTC10211</strain>
    </source>
</reference>
<dbReference type="AlphaFoldDB" id="A0A379YS61"/>
<evidence type="ECO:0000313" key="2">
    <source>
        <dbReference type="Proteomes" id="UP000254765"/>
    </source>
</evidence>
<dbReference type="EMBL" id="UGYK01000002">
    <property type="protein sequence ID" value="SUI49481.1"/>
    <property type="molecule type" value="Genomic_DNA"/>
</dbReference>
<sequence>MLTKMIFRIVDHSSNTSQKNFFREKLMLLT</sequence>
<gene>
    <name evidence="1" type="ORF">NCTC10211_02383</name>
</gene>
<proteinExistence type="predicted"/>
<accession>A0A379YS61</accession>